<dbReference type="RefSeq" id="XP_001239978.2">
    <property type="nucleotide sequence ID" value="XM_001239977.2"/>
</dbReference>
<keyword evidence="2" id="KW-1185">Reference proteome</keyword>
<dbReference type="KEGG" id="cim:CIMG_09599"/>
<organism evidence="1 2">
    <name type="scientific">Coccidioides immitis (strain RS)</name>
    <name type="common">Valley fever fungus</name>
    <dbReference type="NCBI Taxonomy" id="246410"/>
    <lineage>
        <taxon>Eukaryota</taxon>
        <taxon>Fungi</taxon>
        <taxon>Dikarya</taxon>
        <taxon>Ascomycota</taxon>
        <taxon>Pezizomycotina</taxon>
        <taxon>Eurotiomycetes</taxon>
        <taxon>Eurotiomycetidae</taxon>
        <taxon>Onygenales</taxon>
        <taxon>Onygenaceae</taxon>
        <taxon>Coccidioides</taxon>
    </lineage>
</organism>
<protein>
    <submittedName>
        <fullName evidence="1">Uncharacterized protein</fullName>
    </submittedName>
</protein>
<reference evidence="2" key="2">
    <citation type="journal article" date="2010" name="Genome Res.">
        <title>Population genomic sequencing of Coccidioides fungi reveals recent hybridization and transposon control.</title>
        <authorList>
            <person name="Neafsey D.E."/>
            <person name="Barker B.M."/>
            <person name="Sharpton T.J."/>
            <person name="Stajich J.E."/>
            <person name="Park D.J."/>
            <person name="Whiston E."/>
            <person name="Hung C.-Y."/>
            <person name="McMahan C."/>
            <person name="White J."/>
            <person name="Sykes S."/>
            <person name="Heiman D."/>
            <person name="Young S."/>
            <person name="Zeng Q."/>
            <person name="Abouelleil A."/>
            <person name="Aftuck L."/>
            <person name="Bessette D."/>
            <person name="Brown A."/>
            <person name="FitzGerald M."/>
            <person name="Lui A."/>
            <person name="Macdonald J.P."/>
            <person name="Priest M."/>
            <person name="Orbach M.J."/>
            <person name="Galgiani J.N."/>
            <person name="Kirkland T.N."/>
            <person name="Cole G.T."/>
            <person name="Birren B.W."/>
            <person name="Henn M.R."/>
            <person name="Taylor J.W."/>
            <person name="Rounsley S.D."/>
        </authorList>
    </citation>
    <scope>GENOME REANNOTATION</scope>
    <source>
        <strain evidence="2">RS</strain>
    </source>
</reference>
<gene>
    <name evidence="1" type="ORF">CIMG_09599</name>
</gene>
<dbReference type="InParanoid" id="J3K2Q8"/>
<proteinExistence type="predicted"/>
<name>J3K2Q8_COCIM</name>
<evidence type="ECO:0000313" key="2">
    <source>
        <dbReference type="Proteomes" id="UP000001261"/>
    </source>
</evidence>
<dbReference type="EMBL" id="GG704912">
    <property type="protein sequence ID" value="EAS28395.3"/>
    <property type="molecule type" value="Genomic_DNA"/>
</dbReference>
<accession>J3K2Q8</accession>
<dbReference type="AlphaFoldDB" id="J3K2Q8"/>
<dbReference type="GeneID" id="4558955"/>
<reference evidence="2" key="1">
    <citation type="journal article" date="2009" name="Genome Res.">
        <title>Comparative genomic analyses of the human fungal pathogens Coccidioides and their relatives.</title>
        <authorList>
            <person name="Sharpton T.J."/>
            <person name="Stajich J.E."/>
            <person name="Rounsley S.D."/>
            <person name="Gardner M.J."/>
            <person name="Wortman J.R."/>
            <person name="Jordar V.S."/>
            <person name="Maiti R."/>
            <person name="Kodira C.D."/>
            <person name="Neafsey D.E."/>
            <person name="Zeng Q."/>
            <person name="Hung C.-Y."/>
            <person name="McMahan C."/>
            <person name="Muszewska A."/>
            <person name="Grynberg M."/>
            <person name="Mandel M.A."/>
            <person name="Kellner E.M."/>
            <person name="Barker B.M."/>
            <person name="Galgiani J.N."/>
            <person name="Orbach M.J."/>
            <person name="Kirkland T.N."/>
            <person name="Cole G.T."/>
            <person name="Henn M.R."/>
            <person name="Birren B.W."/>
            <person name="Taylor J.W."/>
        </authorList>
    </citation>
    <scope>NUCLEOTIDE SEQUENCE [LARGE SCALE GENOMIC DNA]</scope>
    <source>
        <strain evidence="2">RS</strain>
    </source>
</reference>
<evidence type="ECO:0000313" key="1">
    <source>
        <dbReference type="EMBL" id="EAS28395.3"/>
    </source>
</evidence>
<dbReference type="VEuPathDB" id="FungiDB:CIMG_09599"/>
<sequence>MAVLGEIVIRVFIARRKSRVELRASNIIMCLRYLFLFQRNDGHPLTGGFKPVIISAGSEICRYRAQNWPPRRKFECIYASAEIFSLVHSQPTVLASYASIRAYRKGPKPHSGYRESTHLLRIPHQFPGAPGIELNMEVDEGRPWGRETFVFPEIKKPINCHVTCILQSWRPK</sequence>
<dbReference type="Proteomes" id="UP000001261">
    <property type="component" value="Unassembled WGS sequence"/>
</dbReference>